<dbReference type="Proteomes" id="UP001501706">
    <property type="component" value="Unassembled WGS sequence"/>
</dbReference>
<evidence type="ECO:0000313" key="1">
    <source>
        <dbReference type="EMBL" id="GAA0522802.1"/>
    </source>
</evidence>
<protein>
    <recommendedName>
        <fullName evidence="3">Flp pilus-assembly TadE/G-like</fullName>
    </recommendedName>
</protein>
<name>A0ABN1CPT5_9BURK</name>
<organism evidence="1 2">
    <name type="scientific">Pigmentiphaga daeguensis</name>
    <dbReference type="NCBI Taxonomy" id="414049"/>
    <lineage>
        <taxon>Bacteria</taxon>
        <taxon>Pseudomonadati</taxon>
        <taxon>Pseudomonadota</taxon>
        <taxon>Betaproteobacteria</taxon>
        <taxon>Burkholderiales</taxon>
        <taxon>Alcaligenaceae</taxon>
        <taxon>Pigmentiphaga</taxon>
    </lineage>
</organism>
<evidence type="ECO:0008006" key="3">
    <source>
        <dbReference type="Google" id="ProtNLM"/>
    </source>
</evidence>
<reference evidence="1 2" key="1">
    <citation type="journal article" date="2019" name="Int. J. Syst. Evol. Microbiol.">
        <title>The Global Catalogue of Microorganisms (GCM) 10K type strain sequencing project: providing services to taxonomists for standard genome sequencing and annotation.</title>
        <authorList>
            <consortium name="The Broad Institute Genomics Platform"/>
            <consortium name="The Broad Institute Genome Sequencing Center for Infectious Disease"/>
            <person name="Wu L."/>
            <person name="Ma J."/>
        </authorList>
    </citation>
    <scope>NUCLEOTIDE SEQUENCE [LARGE SCALE GENOMIC DNA]</scope>
    <source>
        <strain evidence="1 2">JCM 14330</strain>
    </source>
</reference>
<evidence type="ECO:0000313" key="2">
    <source>
        <dbReference type="Proteomes" id="UP001501706"/>
    </source>
</evidence>
<keyword evidence="2" id="KW-1185">Reference proteome</keyword>
<comment type="caution">
    <text evidence="1">The sequence shown here is derived from an EMBL/GenBank/DDBJ whole genome shotgun (WGS) entry which is preliminary data.</text>
</comment>
<sequence>MRAVDRSQAGQALVLAVALLAAAAAGLVQLFNGGQLLREKVRLTRALDAAAYSGALAQARSLNFLAYANRALVAHQVGMAHAITLASWARFGDTQARRLASSNPPASLIGGLFGAAHGRAYRSAAGAAGAGSAADWGDGALARAFAEHDRVVHDVLVRAQAAVQQSLADTRMRTMRAVLAAHYDDGATHLDASLLADTLPGFLVRHGGAARNRLRGMVEEANAHYGFLSPRDHDRRSLLPTEWRCPWLRHELRRRGATSLMGLDAWRSVDTLSFHALRSNRWIGCYYREYPMGWGSAKSDASLADDDLPHVDEPPEDFSDQDFWRWVSGHTDWNLLDGAANPLANSFALSQGVLWQGRGLPSFAGLAGKQAGEPILRFAARATRDAAAMRTTDAAGPRGGAGRLASGAGLGAGGLAAVSAASTYYRRPVGRADGGSERPSLFMPYWQAGLSPVAAAEREQAWRRQGATR</sequence>
<dbReference type="EMBL" id="BAAAEN010000022">
    <property type="protein sequence ID" value="GAA0522802.1"/>
    <property type="molecule type" value="Genomic_DNA"/>
</dbReference>
<accession>A0ABN1CPT5</accession>
<gene>
    <name evidence="1" type="ORF">GCM10009097_45390</name>
</gene>
<proteinExistence type="predicted"/>